<dbReference type="PANTHER" id="PTHR47706:SF9">
    <property type="entry name" value="NMRA-LIKE DOMAIN-CONTAINING PROTEIN-RELATED"/>
    <property type="match status" value="1"/>
</dbReference>
<evidence type="ECO:0000256" key="2">
    <source>
        <dbReference type="ARBA" id="ARBA00023002"/>
    </source>
</evidence>
<feature type="domain" description="NmrA-like" evidence="3">
    <location>
        <begin position="7"/>
        <end position="261"/>
    </location>
</feature>
<dbReference type="AlphaFoldDB" id="A0A8H4INC3"/>
<dbReference type="InterPro" id="IPR008030">
    <property type="entry name" value="NmrA-like"/>
</dbReference>
<dbReference type="InterPro" id="IPR045312">
    <property type="entry name" value="PCBER-like"/>
</dbReference>
<dbReference type="Pfam" id="PF05368">
    <property type="entry name" value="NmrA"/>
    <property type="match status" value="1"/>
</dbReference>
<dbReference type="InterPro" id="IPR051609">
    <property type="entry name" value="NmrA/Isoflavone_reductase-like"/>
</dbReference>
<proteinExistence type="predicted"/>
<gene>
    <name evidence="4" type="ORF">GTA08_BOTSDO07603</name>
</gene>
<name>A0A8H4INC3_9PEZI</name>
<dbReference type="Proteomes" id="UP000572817">
    <property type="component" value="Unassembled WGS sequence"/>
</dbReference>
<dbReference type="CDD" id="cd05259">
    <property type="entry name" value="PCBER_SDR_a"/>
    <property type="match status" value="1"/>
</dbReference>
<evidence type="ECO:0000259" key="3">
    <source>
        <dbReference type="Pfam" id="PF05368"/>
    </source>
</evidence>
<reference evidence="4" key="1">
    <citation type="submission" date="2020-04" db="EMBL/GenBank/DDBJ databases">
        <title>Genome Assembly and Annotation of Botryosphaeria dothidea sdau 11-99, a Latent Pathogen of Apple Fruit Ring Rot in China.</title>
        <authorList>
            <person name="Yu C."/>
            <person name="Diao Y."/>
            <person name="Lu Q."/>
            <person name="Zhao J."/>
            <person name="Cui S."/>
            <person name="Peng C."/>
            <person name="He B."/>
            <person name="Liu H."/>
        </authorList>
    </citation>
    <scope>NUCLEOTIDE SEQUENCE [LARGE SCALE GENOMIC DNA]</scope>
    <source>
        <strain evidence="4">Sdau11-99</strain>
    </source>
</reference>
<keyword evidence="2" id="KW-0560">Oxidoreductase</keyword>
<protein>
    <submittedName>
        <fullName evidence="4">NmrA-like protein</fullName>
    </submittedName>
</protein>
<dbReference type="PANTHER" id="PTHR47706">
    <property type="entry name" value="NMRA-LIKE FAMILY PROTEIN"/>
    <property type="match status" value="1"/>
</dbReference>
<keyword evidence="5" id="KW-1185">Reference proteome</keyword>
<dbReference type="GO" id="GO:0016491">
    <property type="term" value="F:oxidoreductase activity"/>
    <property type="evidence" value="ECO:0007669"/>
    <property type="project" value="UniProtKB-KW"/>
</dbReference>
<dbReference type="OrthoDB" id="9974981at2759"/>
<evidence type="ECO:0000313" key="4">
    <source>
        <dbReference type="EMBL" id="KAF4304320.1"/>
    </source>
</evidence>
<sequence>MTETALQKILIAGASGSLGSALLSAISNNSSTTITVLTRASSHARFPAHFAVKTVSEAFTIAELTVAFAGLYYPPNYNRRDHHSHMNAGQDAVINALSTEPMTHDELQMRFVDAAIASGVQRYITGDFGIDNTNAAAQALVPVFKAKGEVIEYLKRRTQEGGIRLTWTAVGTGSWLDWAFDKDFFKIQVRERKATILDSGTHKFTVTTLPNVALATAKILQNPEATANRYLYFQDFACSLRDIVAELEMQTGEKWELEMASSETEIAKARKGIAHGDAGAMYDLLSISFVGDAKVPRGTWFEEAGLDLANELIGGLPNVTLEDVVRVVLERNN</sequence>
<dbReference type="Gene3D" id="3.40.50.720">
    <property type="entry name" value="NAD(P)-binding Rossmann-like Domain"/>
    <property type="match status" value="1"/>
</dbReference>
<evidence type="ECO:0000313" key="5">
    <source>
        <dbReference type="Proteomes" id="UP000572817"/>
    </source>
</evidence>
<organism evidence="4 5">
    <name type="scientific">Botryosphaeria dothidea</name>
    <dbReference type="NCBI Taxonomy" id="55169"/>
    <lineage>
        <taxon>Eukaryota</taxon>
        <taxon>Fungi</taxon>
        <taxon>Dikarya</taxon>
        <taxon>Ascomycota</taxon>
        <taxon>Pezizomycotina</taxon>
        <taxon>Dothideomycetes</taxon>
        <taxon>Dothideomycetes incertae sedis</taxon>
        <taxon>Botryosphaeriales</taxon>
        <taxon>Botryosphaeriaceae</taxon>
        <taxon>Botryosphaeria</taxon>
    </lineage>
</organism>
<dbReference type="Gene3D" id="3.90.25.10">
    <property type="entry name" value="UDP-galactose 4-epimerase, domain 1"/>
    <property type="match status" value="1"/>
</dbReference>
<keyword evidence="1" id="KW-0521">NADP</keyword>
<evidence type="ECO:0000256" key="1">
    <source>
        <dbReference type="ARBA" id="ARBA00022857"/>
    </source>
</evidence>
<comment type="caution">
    <text evidence="4">The sequence shown here is derived from an EMBL/GenBank/DDBJ whole genome shotgun (WGS) entry which is preliminary data.</text>
</comment>
<dbReference type="SUPFAM" id="SSF51735">
    <property type="entry name" value="NAD(P)-binding Rossmann-fold domains"/>
    <property type="match status" value="1"/>
</dbReference>
<dbReference type="EMBL" id="WWBZ02000051">
    <property type="protein sequence ID" value="KAF4304320.1"/>
    <property type="molecule type" value="Genomic_DNA"/>
</dbReference>
<accession>A0A8H4INC3</accession>
<dbReference type="InterPro" id="IPR036291">
    <property type="entry name" value="NAD(P)-bd_dom_sf"/>
</dbReference>